<evidence type="ECO:0000256" key="2">
    <source>
        <dbReference type="ARBA" id="ARBA00023034"/>
    </source>
</evidence>
<keyword evidence="3" id="KW-0446">Lipid-binding</keyword>
<organism evidence="5 6">
    <name type="scientific">Enterococcus avium</name>
    <name type="common">Streptococcus avium</name>
    <dbReference type="NCBI Taxonomy" id="33945"/>
    <lineage>
        <taxon>Bacteria</taxon>
        <taxon>Bacillati</taxon>
        <taxon>Bacillota</taxon>
        <taxon>Bacilli</taxon>
        <taxon>Lactobacillales</taxon>
        <taxon>Enterococcaceae</taxon>
        <taxon>Enterococcus</taxon>
    </lineage>
</organism>
<gene>
    <name evidence="5" type="ORF">AUF17_08085</name>
</gene>
<dbReference type="InterPro" id="IPR008628">
    <property type="entry name" value="GPP34-like"/>
</dbReference>
<evidence type="ECO:0000313" key="5">
    <source>
        <dbReference type="EMBL" id="TRZ34048.1"/>
    </source>
</evidence>
<dbReference type="GO" id="GO:0012505">
    <property type="term" value="C:endomembrane system"/>
    <property type="evidence" value="ECO:0007669"/>
    <property type="project" value="UniProtKB-ARBA"/>
</dbReference>
<dbReference type="EMBL" id="PDXQ01000001">
    <property type="protein sequence ID" value="TRZ34048.1"/>
    <property type="molecule type" value="Genomic_DNA"/>
</dbReference>
<proteinExistence type="predicted"/>
<comment type="subcellular location">
    <subcellularLocation>
        <location evidence="1">Golgi apparatus membrane</location>
        <topology evidence="1">Peripheral membrane protein</topology>
        <orientation evidence="1">Cytoplasmic side</orientation>
    </subcellularLocation>
</comment>
<dbReference type="RefSeq" id="WP_016180317.1">
    <property type="nucleotide sequence ID" value="NZ_CAAKOC010000152.1"/>
</dbReference>
<keyword evidence="2" id="KW-0333">Golgi apparatus</keyword>
<dbReference type="GO" id="GO:0070273">
    <property type="term" value="F:phosphatidylinositol-4-phosphate binding"/>
    <property type="evidence" value="ECO:0007669"/>
    <property type="project" value="InterPro"/>
</dbReference>
<sequence>MNNLSLSQQYLLFTMNRQGKISSLNYYVGMCLVMAGLLDLQKANVLELNNKEVILLSNELPEDLQYLDCLLEKITGLKKKRIEAIANAYGTTFFEKDIKQLVSQIRDSLIEAEEVSIKKDSHALAYIAKEETVAKLVFRLENMNPLDRDGLTLAILLKKSSILKKYIEKENRKILEAKIREAKNEPVSKQTNTMISQLDWLVGAMATITIV</sequence>
<accession>A0A8B5W042</accession>
<dbReference type="Gene3D" id="1.10.3630.10">
    <property type="entry name" value="yeast vps74-n-term truncation variant domain like"/>
    <property type="match status" value="1"/>
</dbReference>
<dbReference type="InterPro" id="IPR038261">
    <property type="entry name" value="GPP34-like_sf"/>
</dbReference>
<evidence type="ECO:0000256" key="1">
    <source>
        <dbReference type="ARBA" id="ARBA00004255"/>
    </source>
</evidence>
<evidence type="ECO:0000313" key="6">
    <source>
        <dbReference type="Proteomes" id="UP000316316"/>
    </source>
</evidence>
<dbReference type="GeneID" id="69568009"/>
<keyword evidence="4" id="KW-0472">Membrane</keyword>
<dbReference type="AlphaFoldDB" id="A0A8B5W042"/>
<protein>
    <submittedName>
        <fullName evidence="5">Uncharacterized protein</fullName>
    </submittedName>
</protein>
<reference evidence="5 6" key="1">
    <citation type="submission" date="2017-10" db="EMBL/GenBank/DDBJ databases">
        <title>FDA dAtabase for Regulatory Grade micrObial Sequences (FDA-ARGOS): Supporting development and validation of Infectious Disease Dx tests.</title>
        <authorList>
            <person name="Campos J."/>
            <person name="Goldberg B."/>
            <person name="Tallon L.J."/>
            <person name="Sadzewicz L."/>
            <person name="Sengamalay N."/>
            <person name="Ott S."/>
            <person name="Godinez A."/>
            <person name="Nagaraj S."/>
            <person name="Vyas G."/>
            <person name="Aluvathingal J."/>
            <person name="Nadendla S."/>
            <person name="Geyer C."/>
            <person name="Nandy P."/>
            <person name="Hobson J."/>
            <person name="Sichtig H."/>
        </authorList>
    </citation>
    <scope>NUCLEOTIDE SEQUENCE [LARGE SCALE GENOMIC DNA]</scope>
    <source>
        <strain evidence="5 6">FDAARGOS_185</strain>
    </source>
</reference>
<name>A0A8B5W042_ENTAV</name>
<comment type="caution">
    <text evidence="5">The sequence shown here is derived from an EMBL/GenBank/DDBJ whole genome shotgun (WGS) entry which is preliminary data.</text>
</comment>
<dbReference type="Pfam" id="PF05719">
    <property type="entry name" value="GPP34"/>
    <property type="match status" value="1"/>
</dbReference>
<dbReference type="Proteomes" id="UP000316316">
    <property type="component" value="Unassembled WGS sequence"/>
</dbReference>
<dbReference type="GO" id="GO:0005737">
    <property type="term" value="C:cytoplasm"/>
    <property type="evidence" value="ECO:0007669"/>
    <property type="project" value="UniProtKB-ARBA"/>
</dbReference>
<evidence type="ECO:0000256" key="3">
    <source>
        <dbReference type="ARBA" id="ARBA00023121"/>
    </source>
</evidence>
<evidence type="ECO:0000256" key="4">
    <source>
        <dbReference type="ARBA" id="ARBA00023136"/>
    </source>
</evidence>